<dbReference type="Pfam" id="PF18911">
    <property type="entry name" value="PKD_4"/>
    <property type="match status" value="1"/>
</dbReference>
<dbReference type="PROSITE" id="PS00138">
    <property type="entry name" value="SUBTILASE_SER"/>
    <property type="match status" value="1"/>
</dbReference>
<feature type="signal peptide" evidence="4">
    <location>
        <begin position="1"/>
        <end position="18"/>
    </location>
</feature>
<keyword evidence="4" id="KW-0732">Signal</keyword>
<dbReference type="RefSeq" id="WP_344543561.1">
    <property type="nucleotide sequence ID" value="NZ_BAAATD010000005.1"/>
</dbReference>
<organism evidence="6 7">
    <name type="scientific">Actinomadura fulvescens</name>
    <dbReference type="NCBI Taxonomy" id="46160"/>
    <lineage>
        <taxon>Bacteria</taxon>
        <taxon>Bacillati</taxon>
        <taxon>Actinomycetota</taxon>
        <taxon>Actinomycetes</taxon>
        <taxon>Streptosporangiales</taxon>
        <taxon>Thermomonosporaceae</taxon>
        <taxon>Actinomadura</taxon>
    </lineage>
</organism>
<reference evidence="6 7" key="1">
    <citation type="journal article" date="2019" name="Int. J. Syst. Evol. Microbiol.">
        <title>The Global Catalogue of Microorganisms (GCM) 10K type strain sequencing project: providing services to taxonomists for standard genome sequencing and annotation.</title>
        <authorList>
            <consortium name="The Broad Institute Genomics Platform"/>
            <consortium name="The Broad Institute Genome Sequencing Center for Infectious Disease"/>
            <person name="Wu L."/>
            <person name="Ma J."/>
        </authorList>
    </citation>
    <scope>NUCLEOTIDE SEQUENCE [LARGE SCALE GENOMIC DNA]</scope>
    <source>
        <strain evidence="6 7">JCM 6833</strain>
    </source>
</reference>
<dbReference type="InterPro" id="IPR011047">
    <property type="entry name" value="Quinoprotein_ADH-like_sf"/>
</dbReference>
<evidence type="ECO:0000256" key="4">
    <source>
        <dbReference type="SAM" id="SignalP"/>
    </source>
</evidence>
<feature type="chain" id="PRO_5047361763" description="PKD domain-containing protein" evidence="4">
    <location>
        <begin position="19"/>
        <end position="937"/>
    </location>
</feature>
<name>A0ABN3PX49_9ACTN</name>
<gene>
    <name evidence="6" type="ORF">GCM10010411_43820</name>
</gene>
<evidence type="ECO:0000256" key="3">
    <source>
        <dbReference type="ARBA" id="ARBA00022825"/>
    </source>
</evidence>
<keyword evidence="1" id="KW-0645">Protease</keyword>
<dbReference type="CDD" id="cd00146">
    <property type="entry name" value="PKD"/>
    <property type="match status" value="1"/>
</dbReference>
<dbReference type="SUPFAM" id="SSF49299">
    <property type="entry name" value="PKD domain"/>
    <property type="match status" value="1"/>
</dbReference>
<keyword evidence="3" id="KW-0720">Serine protease</keyword>
<keyword evidence="7" id="KW-1185">Reference proteome</keyword>
<evidence type="ECO:0000256" key="2">
    <source>
        <dbReference type="ARBA" id="ARBA00022801"/>
    </source>
</evidence>
<dbReference type="Proteomes" id="UP001501509">
    <property type="component" value="Unassembled WGS sequence"/>
</dbReference>
<dbReference type="SUPFAM" id="SSF50998">
    <property type="entry name" value="Quinoprotein alcohol dehydrogenase-like"/>
    <property type="match status" value="1"/>
</dbReference>
<protein>
    <recommendedName>
        <fullName evidence="5">PKD domain-containing protein</fullName>
    </recommendedName>
</protein>
<dbReference type="PROSITE" id="PS50093">
    <property type="entry name" value="PKD"/>
    <property type="match status" value="1"/>
</dbReference>
<dbReference type="Gene3D" id="2.60.40.10">
    <property type="entry name" value="Immunoglobulins"/>
    <property type="match status" value="1"/>
</dbReference>
<dbReference type="InterPro" id="IPR035986">
    <property type="entry name" value="PKD_dom_sf"/>
</dbReference>
<proteinExistence type="predicted"/>
<evidence type="ECO:0000256" key="1">
    <source>
        <dbReference type="ARBA" id="ARBA00022670"/>
    </source>
</evidence>
<dbReference type="InterPro" id="IPR000601">
    <property type="entry name" value="PKD_dom"/>
</dbReference>
<dbReference type="InterPro" id="IPR023828">
    <property type="entry name" value="Peptidase_S8_Ser-AS"/>
</dbReference>
<dbReference type="SMART" id="SM00089">
    <property type="entry name" value="PKD"/>
    <property type="match status" value="1"/>
</dbReference>
<evidence type="ECO:0000313" key="6">
    <source>
        <dbReference type="EMBL" id="GAA2604904.1"/>
    </source>
</evidence>
<accession>A0ABN3PX49</accession>
<comment type="caution">
    <text evidence="6">The sequence shown here is derived from an EMBL/GenBank/DDBJ whole genome shotgun (WGS) entry which is preliminary data.</text>
</comment>
<sequence length="937" mass="97426">MRSSLRGLIAVAIGSVLAAGALTAASPGSRAAAEHQDRLVSADPADFTPQVQDGAVKSIVQIGDRVYIGGSFTQVKEPGAGKPIVERHGVFAVKAATGEIIPDFAPDVLGGEVSVLLPTADGKGLYLGGMFRTINGTDRLVLGKIDATTGALDATFKPQLDARVKDLRLTGGRLYVGGNHANAGGLSRPALATVNPTTGARDDFVDLNFAGTQNGGTTLVYKMDVTPDGSRLVAVGNFTSVAGQSRPQIAMIDISGAKARLADWHTARYGDTCSSSFDSYMRDVDFSPDGRYFVVTTTGAAGGIAKLCDTQARWETAATGSGVQPTWVTQTGGDTSYAVEITDTAVYVGGHFRWSNNPFGVDTPGQGAVSREGIAALDPENGLPFSWNPGRTRGVGVFDLLATSQGLWMGSDTDIAGGETHMKLAMFPLAGGTVVPKKSVGKLPGDVYYGGGTGLFDPNFLRHRSFDGTTAGTVTEDATGGVDWRTQRGAFMISGRLYHGAGDGRFYSRTFDGQSFGAPTEIKTGDLLTNMSTWHDQVKSIRGMFFAGGRIYYTRGTSSLYYRYFTPENGVVGGQEWTASTSLAGSSWSSVGGMFAHNEELYFVNTTNGRLNKIAFVDGVPSGTPVTVDNGDWRGRVLFLYAGTPNQAPNASFTQNCAALRCTFNGAASADPDGSIASYRWDFGDGQAATGETAEHTYQEAGTYQVKLTVTDNRGDQDTVTQTVVVAPDRAQVAFRGTAGFNANTKQASVTVPANVQAGDGLVLILNVNNTAFTITPPPGWTQVGTQSGIARSVVWQRVAEAGDAGAAVTVGISDYAKADLRLAAYSGTSASAPVATAAEAGDPAAATEHTTPNAVAVAGSWVVSYWGDKSSTTNSWTAPADVTARATSIGTGSGRVTSLVADSNGAVPAGAYGGLKATTDAASRALMWTIVLAPKG</sequence>
<dbReference type="InterPro" id="IPR013783">
    <property type="entry name" value="Ig-like_fold"/>
</dbReference>
<evidence type="ECO:0000313" key="7">
    <source>
        <dbReference type="Proteomes" id="UP001501509"/>
    </source>
</evidence>
<feature type="domain" description="PKD" evidence="5">
    <location>
        <begin position="645"/>
        <end position="726"/>
    </location>
</feature>
<dbReference type="EMBL" id="BAAATD010000005">
    <property type="protein sequence ID" value="GAA2604904.1"/>
    <property type="molecule type" value="Genomic_DNA"/>
</dbReference>
<dbReference type="InterPro" id="IPR022409">
    <property type="entry name" value="PKD/Chitinase_dom"/>
</dbReference>
<evidence type="ECO:0000259" key="5">
    <source>
        <dbReference type="PROSITE" id="PS50093"/>
    </source>
</evidence>
<keyword evidence="2" id="KW-0378">Hydrolase</keyword>